<dbReference type="KEGG" id="mbd:MEBOL_005048"/>
<dbReference type="EMBL" id="CP022163">
    <property type="protein sequence ID" value="ATB31585.1"/>
    <property type="molecule type" value="Genomic_DNA"/>
</dbReference>
<accession>A0A250IIL1</accession>
<reference evidence="2 3" key="1">
    <citation type="submission" date="2017-06" db="EMBL/GenBank/DDBJ databases">
        <authorList>
            <person name="Kim H.J."/>
            <person name="Triplett B.A."/>
        </authorList>
    </citation>
    <scope>NUCLEOTIDE SEQUENCE [LARGE SCALE GENOMIC DNA]</scope>
    <source>
        <strain evidence="2 3">DSM 14713</strain>
    </source>
</reference>
<sequence length="63" mass="7164">MKTQPDAKPFFARLLDEQEPARASGGETRKYPSDEEDFAGGAFSRDWTLKYPSDHDEDIQTRG</sequence>
<dbReference type="NCBIfam" id="NF033738">
    <property type="entry name" value="microvirid_RiPP"/>
    <property type="match status" value="1"/>
</dbReference>
<gene>
    <name evidence="2" type="ORF">MEBOL_005048</name>
</gene>
<protein>
    <recommendedName>
        <fullName evidence="4">Microviridin/marinostatin family tricyclic proteinase inhibitor</fullName>
    </recommendedName>
</protein>
<evidence type="ECO:0000256" key="1">
    <source>
        <dbReference type="SAM" id="MobiDB-lite"/>
    </source>
</evidence>
<evidence type="ECO:0000313" key="3">
    <source>
        <dbReference type="Proteomes" id="UP000217289"/>
    </source>
</evidence>
<keyword evidence="3" id="KW-1185">Reference proteome</keyword>
<dbReference type="RefSeq" id="WP_095979895.1">
    <property type="nucleotide sequence ID" value="NZ_CP022163.1"/>
</dbReference>
<name>A0A250IIL1_9BACT</name>
<proteinExistence type="predicted"/>
<evidence type="ECO:0008006" key="4">
    <source>
        <dbReference type="Google" id="ProtNLM"/>
    </source>
</evidence>
<feature type="region of interest" description="Disordered" evidence="1">
    <location>
        <begin position="1"/>
        <end position="63"/>
    </location>
</feature>
<dbReference type="InterPro" id="IPR022217">
    <property type="entry name" value="Prot_inh_I10_marinostatin"/>
</dbReference>
<organism evidence="2 3">
    <name type="scientific">Melittangium boletus DSM 14713</name>
    <dbReference type="NCBI Taxonomy" id="1294270"/>
    <lineage>
        <taxon>Bacteria</taxon>
        <taxon>Pseudomonadati</taxon>
        <taxon>Myxococcota</taxon>
        <taxon>Myxococcia</taxon>
        <taxon>Myxococcales</taxon>
        <taxon>Cystobacterineae</taxon>
        <taxon>Archangiaceae</taxon>
        <taxon>Melittangium</taxon>
    </lineage>
</organism>
<dbReference type="Proteomes" id="UP000217289">
    <property type="component" value="Chromosome"/>
</dbReference>
<evidence type="ECO:0000313" key="2">
    <source>
        <dbReference type="EMBL" id="ATB31585.1"/>
    </source>
</evidence>
<dbReference type="OrthoDB" id="5522782at2"/>
<dbReference type="AlphaFoldDB" id="A0A250IIL1"/>
<feature type="compositionally biased region" description="Basic and acidic residues" evidence="1">
    <location>
        <begin position="52"/>
        <end position="63"/>
    </location>
</feature>